<proteinExistence type="predicted"/>
<feature type="signal peptide" evidence="1">
    <location>
        <begin position="1"/>
        <end position="25"/>
    </location>
</feature>
<name>A0ABZ1LKT8_9ACTN</name>
<feature type="chain" id="PRO_5045860019" evidence="1">
    <location>
        <begin position="26"/>
        <end position="441"/>
    </location>
</feature>
<dbReference type="Gene3D" id="3.40.190.10">
    <property type="entry name" value="Periplasmic binding protein-like II"/>
    <property type="match status" value="1"/>
</dbReference>
<keyword evidence="3" id="KW-1185">Reference proteome</keyword>
<dbReference type="PANTHER" id="PTHR43649">
    <property type="entry name" value="ARABINOSE-BINDING PROTEIN-RELATED"/>
    <property type="match status" value="1"/>
</dbReference>
<accession>A0ABZ1LKT8</accession>
<protein>
    <submittedName>
        <fullName evidence="2">Extracellular solute-binding protein</fullName>
    </submittedName>
</protein>
<evidence type="ECO:0000313" key="3">
    <source>
        <dbReference type="Proteomes" id="UP001622594"/>
    </source>
</evidence>
<dbReference type="RefSeq" id="WP_327159661.1">
    <property type="nucleotide sequence ID" value="NZ_CP108188.1"/>
</dbReference>
<dbReference type="EMBL" id="CP108188">
    <property type="protein sequence ID" value="WTR74940.1"/>
    <property type="molecule type" value="Genomic_DNA"/>
</dbReference>
<sequence length="441" mass="47219">MARPRVRTSAHAHTRTIALVTTAIAAAALLTGCSSSTGPRVPAASGEKITLTIGTFGTFGYREAGLFDAYMKLHPEITIKEHPTTQEPDYWRALEARLSGGGLYDVQALEVGRISLATSDEHSGAFADLSQAPGVKQRDHLPWKWDQATTADGRTIGLGTDVGPMAVCYRQDLFKAAGLPSDPDAVAALWQGDWAKFVEVGKTYQAKAPKGTYFMDTAAGLYNAVVSSSPQQYYENGTLVYGESPSVKKGWDLAVRAIGAGTSQGLKEFDPPWQKAFSRGTFATTICPSWQQSNIEKFSGTANTGKWNIAQPPAAGNWGGSFLTVPSSGKHVEQAKELVAWLTSPEQQAKVFQKVGNFPANRAAYSLPGVVAYSNPYIGPEARTGMIFAMAAVAIQPAEIGPRAGELNNTIGDGILLMERDGKAPNEAWKTTVRRIDSSTQ</sequence>
<dbReference type="Proteomes" id="UP001622594">
    <property type="component" value="Chromosome"/>
</dbReference>
<reference evidence="2 3" key="1">
    <citation type="submission" date="2022-10" db="EMBL/GenBank/DDBJ databases">
        <title>The complete genomes of actinobacterial strains from the NBC collection.</title>
        <authorList>
            <person name="Joergensen T.S."/>
            <person name="Alvarez Arevalo M."/>
            <person name="Sterndorff E.B."/>
            <person name="Faurdal D."/>
            <person name="Vuksanovic O."/>
            <person name="Mourched A.-S."/>
            <person name="Charusanti P."/>
            <person name="Shaw S."/>
            <person name="Blin K."/>
            <person name="Weber T."/>
        </authorList>
    </citation>
    <scope>NUCLEOTIDE SEQUENCE [LARGE SCALE GENOMIC DNA]</scope>
    <source>
        <strain evidence="2 3">NBC_00123</strain>
    </source>
</reference>
<organism evidence="2 3">
    <name type="scientific">Streptomyces zaomyceticus</name>
    <dbReference type="NCBI Taxonomy" id="68286"/>
    <lineage>
        <taxon>Bacteria</taxon>
        <taxon>Bacillati</taxon>
        <taxon>Actinomycetota</taxon>
        <taxon>Actinomycetes</taxon>
        <taxon>Kitasatosporales</taxon>
        <taxon>Streptomycetaceae</taxon>
        <taxon>Streptomyces</taxon>
    </lineage>
</organism>
<dbReference type="PANTHER" id="PTHR43649:SF32">
    <property type="entry name" value="SUGAR BINDING SECRETED PROTEIN"/>
    <property type="match status" value="1"/>
</dbReference>
<dbReference type="InterPro" id="IPR006059">
    <property type="entry name" value="SBP"/>
</dbReference>
<dbReference type="Pfam" id="PF13416">
    <property type="entry name" value="SBP_bac_8"/>
    <property type="match status" value="1"/>
</dbReference>
<evidence type="ECO:0000256" key="1">
    <source>
        <dbReference type="SAM" id="SignalP"/>
    </source>
</evidence>
<dbReference type="SUPFAM" id="SSF53850">
    <property type="entry name" value="Periplasmic binding protein-like II"/>
    <property type="match status" value="1"/>
</dbReference>
<dbReference type="InterPro" id="IPR050490">
    <property type="entry name" value="Bact_solute-bd_prot1"/>
</dbReference>
<dbReference type="PROSITE" id="PS51257">
    <property type="entry name" value="PROKAR_LIPOPROTEIN"/>
    <property type="match status" value="1"/>
</dbReference>
<evidence type="ECO:0000313" key="2">
    <source>
        <dbReference type="EMBL" id="WTR74940.1"/>
    </source>
</evidence>
<gene>
    <name evidence="2" type="ORF">OG814_39565</name>
</gene>
<keyword evidence="1" id="KW-0732">Signal</keyword>